<keyword evidence="1" id="KW-1133">Transmembrane helix</keyword>
<organism evidence="2 3">
    <name type="scientific">Taibaiella soli</name>
    <dbReference type="NCBI Taxonomy" id="1649169"/>
    <lineage>
        <taxon>Bacteria</taxon>
        <taxon>Pseudomonadati</taxon>
        <taxon>Bacteroidota</taxon>
        <taxon>Chitinophagia</taxon>
        <taxon>Chitinophagales</taxon>
        <taxon>Chitinophagaceae</taxon>
        <taxon>Taibaiella</taxon>
    </lineage>
</organism>
<feature type="transmembrane region" description="Helical" evidence="1">
    <location>
        <begin position="53"/>
        <end position="76"/>
    </location>
</feature>
<keyword evidence="1" id="KW-0812">Transmembrane</keyword>
<dbReference type="InterPro" id="IPR007165">
    <property type="entry name" value="Phage_holin_4_2"/>
</dbReference>
<feature type="transmembrane region" description="Helical" evidence="1">
    <location>
        <begin position="28"/>
        <end position="46"/>
    </location>
</feature>
<evidence type="ECO:0000256" key="1">
    <source>
        <dbReference type="SAM" id="Phobius"/>
    </source>
</evidence>
<dbReference type="RefSeq" id="WP_111000682.1">
    <property type="nucleotide sequence ID" value="NZ_QKTW01000026.1"/>
</dbReference>
<sequence length="110" mass="11704">MGIIVRILISALAVFAGAYILPGVHVRSFGVAIIVAIILGLLNAFLKPLLVILTIPVTILTLGLFLLVINAVIILLCAKLVDGFRVDGFWYAMLFSIVVSLINAILGGMD</sequence>
<feature type="transmembrane region" description="Helical" evidence="1">
    <location>
        <begin position="88"/>
        <end position="106"/>
    </location>
</feature>
<dbReference type="AlphaFoldDB" id="A0A2W2ATB9"/>
<dbReference type="PANTHER" id="PTHR37309">
    <property type="entry name" value="SLR0284 PROTEIN"/>
    <property type="match status" value="1"/>
</dbReference>
<dbReference type="EMBL" id="QKTW01000026">
    <property type="protein sequence ID" value="PZF71214.1"/>
    <property type="molecule type" value="Genomic_DNA"/>
</dbReference>
<proteinExistence type="predicted"/>
<keyword evidence="1" id="KW-0472">Membrane</keyword>
<protein>
    <submittedName>
        <fullName evidence="2">Phage holin family protein</fullName>
    </submittedName>
</protein>
<evidence type="ECO:0000313" key="2">
    <source>
        <dbReference type="EMBL" id="PZF71214.1"/>
    </source>
</evidence>
<dbReference type="Pfam" id="PF04020">
    <property type="entry name" value="Phage_holin_4_2"/>
    <property type="match status" value="1"/>
</dbReference>
<dbReference type="PANTHER" id="PTHR37309:SF1">
    <property type="entry name" value="SLR0284 PROTEIN"/>
    <property type="match status" value="1"/>
</dbReference>
<comment type="caution">
    <text evidence="2">The sequence shown here is derived from an EMBL/GenBank/DDBJ whole genome shotgun (WGS) entry which is preliminary data.</text>
</comment>
<dbReference type="OrthoDB" id="6402664at2"/>
<dbReference type="Proteomes" id="UP000248745">
    <property type="component" value="Unassembled WGS sequence"/>
</dbReference>
<reference evidence="2 3" key="1">
    <citation type="submission" date="2018-06" db="EMBL/GenBank/DDBJ databases">
        <title>Mucibacter soli gen. nov., sp. nov., a new member of the family Chitinophagaceae producing mucin.</title>
        <authorList>
            <person name="Kim M.-K."/>
            <person name="Park S."/>
            <person name="Kim T.-S."/>
            <person name="Joung Y."/>
            <person name="Han J.-H."/>
            <person name="Kim S.B."/>
        </authorList>
    </citation>
    <scope>NUCLEOTIDE SEQUENCE [LARGE SCALE GENOMIC DNA]</scope>
    <source>
        <strain evidence="2 3">R1-15</strain>
    </source>
</reference>
<gene>
    <name evidence="2" type="ORF">DN068_19775</name>
</gene>
<accession>A0A2W2ATB9</accession>
<keyword evidence="3" id="KW-1185">Reference proteome</keyword>
<evidence type="ECO:0000313" key="3">
    <source>
        <dbReference type="Proteomes" id="UP000248745"/>
    </source>
</evidence>
<name>A0A2W2ATB9_9BACT</name>